<accession>B9RZZ7</accession>
<protein>
    <submittedName>
        <fullName evidence="13">Squamosa promoter-binding protein, putative</fullName>
    </submittedName>
</protein>
<keyword evidence="7" id="KW-0804">Transcription</keyword>
<dbReference type="InterPro" id="IPR002110">
    <property type="entry name" value="Ankyrin_rpt"/>
</dbReference>
<reference evidence="14" key="1">
    <citation type="journal article" date="2010" name="Nat. Biotechnol.">
        <title>Draft genome sequence of the oilseed species Ricinus communis.</title>
        <authorList>
            <person name="Chan A.P."/>
            <person name="Crabtree J."/>
            <person name="Zhao Q."/>
            <person name="Lorenzi H."/>
            <person name="Orvis J."/>
            <person name="Puiu D."/>
            <person name="Melake-Berhan A."/>
            <person name="Jones K.M."/>
            <person name="Redman J."/>
            <person name="Chen G."/>
            <person name="Cahoon E.B."/>
            <person name="Gedil M."/>
            <person name="Stanke M."/>
            <person name="Haas B.J."/>
            <person name="Wortman J.R."/>
            <person name="Fraser-Liggett C.M."/>
            <person name="Ravel J."/>
            <person name="Rabinowicz P.D."/>
        </authorList>
    </citation>
    <scope>NUCLEOTIDE SEQUENCE [LARGE SCALE GENOMIC DNA]</scope>
    <source>
        <strain evidence="14">cv. Hale</strain>
    </source>
</reference>
<evidence type="ECO:0000256" key="7">
    <source>
        <dbReference type="ARBA" id="ARBA00023163"/>
    </source>
</evidence>
<dbReference type="SMART" id="SM00248">
    <property type="entry name" value="ANK"/>
    <property type="match status" value="3"/>
</dbReference>
<sequence>MEAKVRGKSHHFYGPVVSDMKAAGKKSLDWDLNDWKWDGDLFTASPLNSVPSDCRNKQLFPVGAEIPQNGGLFNTSASGSDNNNDLDNEKGKRELEKRRRVVVVEDEDLPADEAGSLILKLGGQAYPIVDEDAKCGKKTKFIGNASNRAVCQVEDCSADLSNAKDYHRRHKVCDMHSKASKALVGNVMQRFCQQCSRFHVLQEFDEGKRSCRRRLAGHNRRRRKTHPENVVNGASLNDEKGSSYLLISLLRILSNLHSNSSDQEKNQDLLSHLLRNLASLAGATSEGSISKVLQESQALENAGKTAGTLGKGSDKITTGFESAGPSTMACKSSEDIVRPLGQGGAVPVSDLAQKSVWDGTPQPMPSSTSTKFFPSRCDFPAKIKEPKAAVGRIKFNNIDLNNVYDGSQDSAGNLELSPAPLIPGTGSINCPLWLQSGFHKRSLPQMSGNSDSTSSQSPSSSSGEAQSCTDRIVFKLFGKDPNDFPITLRTQILDWLSHSPTDIESYIRPGCIILTIYLRLGKPEWEEICIDLGARLSKLLDGSTDSFWRTGWVYARVQHCVSFIYNGQVVLDTPLPLKSHKHCRISSIKPIAVTLSERTDFTVKGFNIFRPSTRLLCALEGKYLVQETSRDLMDGADTTNEHNKLQCLTFPCSIPNIIGRGFVEVEDHGLSSSFFPFIVAEKEVCSEICLLEEALEVPETADGMHKNTERIEAKNQALDFVNEMGWLLHRSRLKFRLGDLYPNLDLFPFRRYKWLIEFSMDHDWCAVVKKLLAILFDGTVDTGEHSSIELALLDMGLLHRAVQRNCRSMVELLLRYVPDKEFGRSGLEQRQEVDGGYKSFIFKPDDVGPGGLTPLHVAAIRDGSENILDALTDDPGFVGIEAWRRARDSTGLTPNDYACLRGHYSYIHLIQRKINTKSENGHVVLDIPRTLVDCNTKQKDGLKSSKFYGLQIGRMEMNTTKRHCRLCEQKLARGQSRTSLVYRPAMLSMVAIAAVCVCVALLFKSSPEVLYVFQPFRWELVKYGSS</sequence>
<evidence type="ECO:0000256" key="5">
    <source>
        <dbReference type="ARBA" id="ARBA00023015"/>
    </source>
</evidence>
<dbReference type="EMBL" id="EQ973835">
    <property type="protein sequence ID" value="EEF43180.1"/>
    <property type="molecule type" value="Genomic_DNA"/>
</dbReference>
<dbReference type="eggNOG" id="ENOG502QS71">
    <property type="taxonomic scope" value="Eukaryota"/>
</dbReference>
<dbReference type="InterPro" id="IPR036770">
    <property type="entry name" value="Ankyrin_rpt-contain_sf"/>
</dbReference>
<evidence type="ECO:0000256" key="10">
    <source>
        <dbReference type="SAM" id="MobiDB-lite"/>
    </source>
</evidence>
<dbReference type="OMA" id="CEQKLAY"/>
<keyword evidence="5" id="KW-0805">Transcription regulation</keyword>
<feature type="region of interest" description="Disordered" evidence="10">
    <location>
        <begin position="443"/>
        <end position="466"/>
    </location>
</feature>
<dbReference type="Proteomes" id="UP000008311">
    <property type="component" value="Unassembled WGS sequence"/>
</dbReference>
<evidence type="ECO:0000256" key="8">
    <source>
        <dbReference type="ARBA" id="ARBA00023242"/>
    </source>
</evidence>
<dbReference type="InterPro" id="IPR004333">
    <property type="entry name" value="SBP_dom"/>
</dbReference>
<keyword evidence="3 9" id="KW-0863">Zinc-finger</keyword>
<keyword evidence="4" id="KW-0862">Zinc</keyword>
<proteinExistence type="predicted"/>
<keyword evidence="14" id="KW-1185">Reference proteome</keyword>
<keyword evidence="8" id="KW-0539">Nucleus</keyword>
<dbReference type="SUPFAM" id="SSF103612">
    <property type="entry name" value="SBT domain"/>
    <property type="match status" value="1"/>
</dbReference>
<evidence type="ECO:0000256" key="3">
    <source>
        <dbReference type="ARBA" id="ARBA00022771"/>
    </source>
</evidence>
<evidence type="ECO:0000256" key="11">
    <source>
        <dbReference type="SAM" id="Phobius"/>
    </source>
</evidence>
<dbReference type="GO" id="GO:0008270">
    <property type="term" value="F:zinc ion binding"/>
    <property type="evidence" value="ECO:0007669"/>
    <property type="project" value="UniProtKB-KW"/>
</dbReference>
<dbReference type="AlphaFoldDB" id="B9RZZ7"/>
<organism evidence="13 14">
    <name type="scientific">Ricinus communis</name>
    <name type="common">Castor bean</name>
    <dbReference type="NCBI Taxonomy" id="3988"/>
    <lineage>
        <taxon>Eukaryota</taxon>
        <taxon>Viridiplantae</taxon>
        <taxon>Streptophyta</taxon>
        <taxon>Embryophyta</taxon>
        <taxon>Tracheophyta</taxon>
        <taxon>Spermatophyta</taxon>
        <taxon>Magnoliopsida</taxon>
        <taxon>eudicotyledons</taxon>
        <taxon>Gunneridae</taxon>
        <taxon>Pentapetalae</taxon>
        <taxon>rosids</taxon>
        <taxon>fabids</taxon>
        <taxon>Malpighiales</taxon>
        <taxon>Euphorbiaceae</taxon>
        <taxon>Acalyphoideae</taxon>
        <taxon>Acalypheae</taxon>
        <taxon>Ricinus</taxon>
    </lineage>
</organism>
<dbReference type="Pfam" id="PF03110">
    <property type="entry name" value="SBP"/>
    <property type="match status" value="1"/>
</dbReference>
<feature type="domain" description="SBP-type" evidence="12">
    <location>
        <begin position="148"/>
        <end position="225"/>
    </location>
</feature>
<feature type="compositionally biased region" description="Low complexity" evidence="10">
    <location>
        <begin position="447"/>
        <end position="462"/>
    </location>
</feature>
<evidence type="ECO:0000313" key="14">
    <source>
        <dbReference type="Proteomes" id="UP000008311"/>
    </source>
</evidence>
<evidence type="ECO:0000313" key="13">
    <source>
        <dbReference type="EMBL" id="EEF43180.1"/>
    </source>
</evidence>
<dbReference type="KEGG" id="rcu:8261341"/>
<keyword evidence="6" id="KW-0238">DNA-binding</keyword>
<feature type="transmembrane region" description="Helical" evidence="11">
    <location>
        <begin position="980"/>
        <end position="1003"/>
    </location>
</feature>
<dbReference type="GO" id="GO:0005634">
    <property type="term" value="C:nucleus"/>
    <property type="evidence" value="ECO:0000318"/>
    <property type="project" value="GO_Central"/>
</dbReference>
<feature type="compositionally biased region" description="Basic residues" evidence="10">
    <location>
        <begin position="215"/>
        <end position="225"/>
    </location>
</feature>
<dbReference type="GO" id="GO:0001216">
    <property type="term" value="F:DNA-binding transcription activator activity"/>
    <property type="evidence" value="ECO:0000318"/>
    <property type="project" value="GO_Central"/>
</dbReference>
<gene>
    <name evidence="13" type="ORF">RCOM_1003460</name>
</gene>
<evidence type="ECO:0000256" key="4">
    <source>
        <dbReference type="ARBA" id="ARBA00022833"/>
    </source>
</evidence>
<dbReference type="FunCoup" id="B9RZZ7">
    <property type="interactions" value="2327"/>
</dbReference>
<dbReference type="InParanoid" id="B9RZZ7"/>
<dbReference type="Gene3D" id="1.25.40.20">
    <property type="entry name" value="Ankyrin repeat-containing domain"/>
    <property type="match status" value="1"/>
</dbReference>
<dbReference type="FunFam" id="4.10.1100.10:FF:000001">
    <property type="entry name" value="Squamosa promoter-binding-like protein 14"/>
    <property type="match status" value="1"/>
</dbReference>
<dbReference type="Gene3D" id="4.10.1100.10">
    <property type="entry name" value="Transcription factor, SBP-box domain"/>
    <property type="match status" value="1"/>
</dbReference>
<keyword evidence="11" id="KW-1133">Transmembrane helix</keyword>
<dbReference type="InterPro" id="IPR044817">
    <property type="entry name" value="SBP-like"/>
</dbReference>
<evidence type="ECO:0000256" key="1">
    <source>
        <dbReference type="ARBA" id="ARBA00004123"/>
    </source>
</evidence>
<dbReference type="OrthoDB" id="514967at2759"/>
<evidence type="ECO:0000256" key="2">
    <source>
        <dbReference type="ARBA" id="ARBA00022723"/>
    </source>
</evidence>
<dbReference type="GO" id="GO:0000976">
    <property type="term" value="F:transcription cis-regulatory region binding"/>
    <property type="evidence" value="ECO:0000318"/>
    <property type="project" value="GO_Central"/>
</dbReference>
<dbReference type="STRING" id="3988.B9RZZ7"/>
<feature type="compositionally biased region" description="Polar residues" evidence="10">
    <location>
        <begin position="71"/>
        <end position="85"/>
    </location>
</feature>
<evidence type="ECO:0000256" key="9">
    <source>
        <dbReference type="PROSITE-ProRule" id="PRU00470"/>
    </source>
</evidence>
<name>B9RZZ7_RICCO</name>
<dbReference type="PANTHER" id="PTHR31251">
    <property type="entry name" value="SQUAMOSA PROMOTER-BINDING-LIKE PROTEIN 4"/>
    <property type="match status" value="1"/>
</dbReference>
<keyword evidence="11" id="KW-0812">Transmembrane</keyword>
<evidence type="ECO:0000256" key="6">
    <source>
        <dbReference type="ARBA" id="ARBA00023125"/>
    </source>
</evidence>
<feature type="region of interest" description="Disordered" evidence="10">
    <location>
        <begin position="215"/>
        <end position="235"/>
    </location>
</feature>
<dbReference type="PROSITE" id="PS51141">
    <property type="entry name" value="ZF_SBP"/>
    <property type="match status" value="1"/>
</dbReference>
<evidence type="ECO:0000259" key="12">
    <source>
        <dbReference type="PROSITE" id="PS51141"/>
    </source>
</evidence>
<dbReference type="PANTHER" id="PTHR31251:SF211">
    <property type="entry name" value="SQUAMOSA PROMOTER-BINDING-LIKE PROTEIN 1"/>
    <property type="match status" value="1"/>
</dbReference>
<dbReference type="Pfam" id="PF26102">
    <property type="entry name" value="Ig_SPL7"/>
    <property type="match status" value="1"/>
</dbReference>
<dbReference type="InterPro" id="IPR036893">
    <property type="entry name" value="SBP_sf"/>
</dbReference>
<comment type="subcellular location">
    <subcellularLocation>
        <location evidence="1">Nucleus</location>
    </subcellularLocation>
</comment>
<dbReference type="SUPFAM" id="SSF48403">
    <property type="entry name" value="Ankyrin repeat"/>
    <property type="match status" value="1"/>
</dbReference>
<feature type="region of interest" description="Disordered" evidence="10">
    <location>
        <begin position="303"/>
        <end position="327"/>
    </location>
</feature>
<feature type="region of interest" description="Disordered" evidence="10">
    <location>
        <begin position="71"/>
        <end position="93"/>
    </location>
</feature>
<keyword evidence="2" id="KW-0479">Metal-binding</keyword>
<keyword evidence="11" id="KW-0472">Membrane</keyword>